<gene>
    <name evidence="1" type="ORF">QTN89_14875</name>
</gene>
<evidence type="ECO:0000313" key="2">
    <source>
        <dbReference type="Proteomes" id="UP001239462"/>
    </source>
</evidence>
<dbReference type="Proteomes" id="UP001239462">
    <property type="component" value="Unassembled WGS sequence"/>
</dbReference>
<sequence length="136" mass="15472">MSIELCREDGVYEGGCELTANWRISRVTLDCLSAIEVSVLWFTEGKGDTDLNVHYFERLEKEQIHRHGLADQQSLSCVLPATPLSYHGRLIRLRWSVRLRLFMTNGREIVTNQPFYLVAVNSSQNGLTAIRSSDCP</sequence>
<keyword evidence="2" id="KW-1185">Reference proteome</keyword>
<dbReference type="RefSeq" id="WP_149499266.1">
    <property type="nucleotide sequence ID" value="NZ_CP141221.1"/>
</dbReference>
<dbReference type="EMBL" id="JASZZN010000010">
    <property type="protein sequence ID" value="MDM4016727.1"/>
    <property type="molecule type" value="Genomic_DNA"/>
</dbReference>
<name>A0ABT7PJP1_9BACT</name>
<evidence type="ECO:0000313" key="1">
    <source>
        <dbReference type="EMBL" id="MDM4016727.1"/>
    </source>
</evidence>
<proteinExistence type="predicted"/>
<accession>A0ABT7PJP1</accession>
<comment type="caution">
    <text evidence="1">The sequence shown here is derived from an EMBL/GenBank/DDBJ whole genome shotgun (WGS) entry which is preliminary data.</text>
</comment>
<organism evidence="1 2">
    <name type="scientific">Roseiconus lacunae</name>
    <dbReference type="NCBI Taxonomy" id="2605694"/>
    <lineage>
        <taxon>Bacteria</taxon>
        <taxon>Pseudomonadati</taxon>
        <taxon>Planctomycetota</taxon>
        <taxon>Planctomycetia</taxon>
        <taxon>Pirellulales</taxon>
        <taxon>Pirellulaceae</taxon>
        <taxon>Roseiconus</taxon>
    </lineage>
</organism>
<protein>
    <submittedName>
        <fullName evidence="1">Uncharacterized protein</fullName>
    </submittedName>
</protein>
<reference evidence="1 2" key="1">
    <citation type="submission" date="2023-06" db="EMBL/GenBank/DDBJ databases">
        <title>Roseiconus lacunae JC819 isolated from Gulf of Mannar region, Tamil Nadu.</title>
        <authorList>
            <person name="Pk S."/>
            <person name="Ch S."/>
            <person name="Ch V.R."/>
        </authorList>
    </citation>
    <scope>NUCLEOTIDE SEQUENCE [LARGE SCALE GENOMIC DNA]</scope>
    <source>
        <strain evidence="1 2">JC819</strain>
    </source>
</reference>